<evidence type="ECO:0000313" key="2">
    <source>
        <dbReference type="Proteomes" id="UP001165064"/>
    </source>
</evidence>
<protein>
    <submittedName>
        <fullName evidence="1">Unnamed protein product</fullName>
    </submittedName>
</protein>
<evidence type="ECO:0000313" key="1">
    <source>
        <dbReference type="EMBL" id="GME90499.1"/>
    </source>
</evidence>
<comment type="caution">
    <text evidence="1">The sequence shown here is derived from an EMBL/GenBank/DDBJ whole genome shotgun (WGS) entry which is preliminary data.</text>
</comment>
<sequence length="166" mass="18783">MCCKLDPSSYSYSTTFYCSPAVLASSTNIHRCSFQLTLTTDYVQSRLYLSYLNGKHNHGIEDCALKCRADSFIFGITEVKPRSASSSSSSSVVKSKRHNPSRTLRTKKMQRGPSVFTLSLSILEMFHCSEPVGIPEDASLQFQFTLDMEDEKFILCLKNKYFSRVK</sequence>
<keyword evidence="2" id="KW-1185">Reference proteome</keyword>
<gene>
    <name evidence="1" type="ORF">Amon02_000871700</name>
</gene>
<reference evidence="1" key="1">
    <citation type="submission" date="2023-04" db="EMBL/GenBank/DDBJ databases">
        <title>Ambrosiozyma monospora NBRC 10751.</title>
        <authorList>
            <person name="Ichikawa N."/>
            <person name="Sato H."/>
            <person name="Tonouchi N."/>
        </authorList>
    </citation>
    <scope>NUCLEOTIDE SEQUENCE</scope>
    <source>
        <strain evidence="1">NBRC 10751</strain>
    </source>
</reference>
<proteinExistence type="predicted"/>
<dbReference type="EMBL" id="BSXS01007840">
    <property type="protein sequence ID" value="GME90499.1"/>
    <property type="molecule type" value="Genomic_DNA"/>
</dbReference>
<organism evidence="1 2">
    <name type="scientific">Ambrosiozyma monospora</name>
    <name type="common">Yeast</name>
    <name type="synonym">Endomycopsis monosporus</name>
    <dbReference type="NCBI Taxonomy" id="43982"/>
    <lineage>
        <taxon>Eukaryota</taxon>
        <taxon>Fungi</taxon>
        <taxon>Dikarya</taxon>
        <taxon>Ascomycota</taxon>
        <taxon>Saccharomycotina</taxon>
        <taxon>Pichiomycetes</taxon>
        <taxon>Pichiales</taxon>
        <taxon>Pichiaceae</taxon>
        <taxon>Ambrosiozyma</taxon>
    </lineage>
</organism>
<accession>A0ACB5TLA4</accession>
<name>A0ACB5TLA4_AMBMO</name>
<dbReference type="Proteomes" id="UP001165064">
    <property type="component" value="Unassembled WGS sequence"/>
</dbReference>